<keyword evidence="1" id="KW-0472">Membrane</keyword>
<protein>
    <recommendedName>
        <fullName evidence="4">GspL cytoplasmic actin-ATPase-like domain-containing protein</fullName>
    </recommendedName>
</protein>
<proteinExistence type="predicted"/>
<keyword evidence="1" id="KW-1133">Transmembrane helix</keyword>
<evidence type="ECO:0000313" key="3">
    <source>
        <dbReference type="Proteomes" id="UP001215231"/>
    </source>
</evidence>
<accession>A0ABY7VJC8</accession>
<name>A0ABY7VJC8_9GAMM</name>
<organism evidence="2 3">
    <name type="scientific">Thalassomonas haliotis</name>
    <dbReference type="NCBI Taxonomy" id="485448"/>
    <lineage>
        <taxon>Bacteria</taxon>
        <taxon>Pseudomonadati</taxon>
        <taxon>Pseudomonadota</taxon>
        <taxon>Gammaproteobacteria</taxon>
        <taxon>Alteromonadales</taxon>
        <taxon>Colwelliaceae</taxon>
        <taxon>Thalassomonas</taxon>
    </lineage>
</organism>
<feature type="transmembrane region" description="Helical" evidence="1">
    <location>
        <begin position="228"/>
        <end position="254"/>
    </location>
</feature>
<keyword evidence="3" id="KW-1185">Reference proteome</keyword>
<dbReference type="RefSeq" id="WP_274053623.1">
    <property type="nucleotide sequence ID" value="NZ_CP059693.1"/>
</dbReference>
<dbReference type="Proteomes" id="UP001215231">
    <property type="component" value="Chromosome"/>
</dbReference>
<keyword evidence="1" id="KW-0812">Transmembrane</keyword>
<evidence type="ECO:0000256" key="1">
    <source>
        <dbReference type="SAM" id="Phobius"/>
    </source>
</evidence>
<sequence length="394" mass="44618">MITELPDNPQEVKMPITLKKALSILGYYFDGRLKRFYLDEHQQLRLKKVEGNEKSIPLLILSRQYYSELAKTYPIDNKSELKKLLKLEFIDEPSTHYHVWHQKDGYSQVNIWRFVNNIPAALITLPESLLIALGNDDAQVAQVKTDSTLFVGRHNALVHSALSNTVITSCQRFVMSTGVLDSRPIRNISADTFAQQLASGFNKAIFPALSAFIRAPERALNLQIVKKILIPFSLVFSCYLIASSTYLVGINYLLQQGGKDQTKEINQVLAAQQEVDLSLQRFLQLKAFWAEQQNSSQLWLVLPELFPYAQFSNIRIVDGRYVLRGSAQKATDLLARLSSLEQVVDAKFDYPTRKSKGRELFVIGFSFSAVKMAIAEAGEIKRQALIQDEVAQND</sequence>
<gene>
    <name evidence="2" type="ORF">H3N35_07470</name>
</gene>
<reference evidence="2 3" key="1">
    <citation type="journal article" date="2022" name="Mar. Drugs">
        <title>Bioassay-Guided Fractionation Leads to the Detection of Cholic Acid Generated by the Rare Thalassomonas sp.</title>
        <authorList>
            <person name="Pheiffer F."/>
            <person name="Schneider Y.K."/>
            <person name="Hansen E.H."/>
            <person name="Andersen J.H."/>
            <person name="Isaksson J."/>
            <person name="Busche T."/>
            <person name="R C."/>
            <person name="Kalinowski J."/>
            <person name="Zyl L.V."/>
            <person name="Trindade M."/>
        </authorList>
    </citation>
    <scope>NUCLEOTIDE SEQUENCE [LARGE SCALE GENOMIC DNA]</scope>
    <source>
        <strain evidence="2 3">A5K-61T</strain>
    </source>
</reference>
<evidence type="ECO:0008006" key="4">
    <source>
        <dbReference type="Google" id="ProtNLM"/>
    </source>
</evidence>
<evidence type="ECO:0000313" key="2">
    <source>
        <dbReference type="EMBL" id="WDE13269.1"/>
    </source>
</evidence>
<dbReference type="EMBL" id="CP059693">
    <property type="protein sequence ID" value="WDE13269.1"/>
    <property type="molecule type" value="Genomic_DNA"/>
</dbReference>